<evidence type="ECO:0000313" key="11">
    <source>
        <dbReference type="EMBL" id="MBY04548.1"/>
    </source>
</evidence>
<dbReference type="GO" id="GO:0046872">
    <property type="term" value="F:metal ion binding"/>
    <property type="evidence" value="ECO:0007669"/>
    <property type="project" value="UniProtKB-KW"/>
</dbReference>
<dbReference type="InterPro" id="IPR036866">
    <property type="entry name" value="RibonucZ/Hydroxyglut_hydro"/>
</dbReference>
<dbReference type="EMBL" id="GGLE01000422">
    <property type="protein sequence ID" value="MBY04548.1"/>
    <property type="molecule type" value="Transcribed_RNA"/>
</dbReference>
<dbReference type="GO" id="GO:0031123">
    <property type="term" value="P:RNA 3'-end processing"/>
    <property type="evidence" value="ECO:0007669"/>
    <property type="project" value="UniProtKB-ARBA"/>
</dbReference>
<evidence type="ECO:0000256" key="7">
    <source>
        <dbReference type="ARBA" id="ARBA00022801"/>
    </source>
</evidence>
<comment type="similarity">
    <text evidence="4">Belongs to the metallo-beta-lactamase superfamily. Glyoxalase II family.</text>
</comment>
<accession>A0A2R5L4Y0</accession>
<dbReference type="SMART" id="SM00849">
    <property type="entry name" value="Lactamase_B"/>
    <property type="match status" value="1"/>
</dbReference>
<protein>
    <recommendedName>
        <fullName evidence="5">hydroxyacylglutathione hydrolase</fullName>
        <ecNumber evidence="5">3.1.2.6</ecNumber>
    </recommendedName>
    <alternativeName>
        <fullName evidence="9">Glyoxalase II</fullName>
    </alternativeName>
</protein>
<dbReference type="EC" id="3.1.2.6" evidence="5"/>
<evidence type="ECO:0000256" key="2">
    <source>
        <dbReference type="ARBA" id="ARBA00001947"/>
    </source>
</evidence>
<name>A0A2R5L4Y0_9ACAR</name>
<evidence type="ECO:0000256" key="1">
    <source>
        <dbReference type="ARBA" id="ARBA00001623"/>
    </source>
</evidence>
<feature type="domain" description="Metallo-beta-lactamase" evidence="10">
    <location>
        <begin position="11"/>
        <end position="170"/>
    </location>
</feature>
<dbReference type="PIRSF" id="PIRSF005457">
    <property type="entry name" value="Glx"/>
    <property type="match status" value="1"/>
</dbReference>
<comment type="cofactor">
    <cofactor evidence="2">
        <name>Zn(2+)</name>
        <dbReference type="ChEBI" id="CHEBI:29105"/>
    </cofactor>
</comment>
<keyword evidence="7" id="KW-0378">Hydrolase</keyword>
<comment type="pathway">
    <text evidence="3">Secondary metabolite metabolism; methylglyoxal degradation; (R)-lactate from methylglyoxal: step 2/2.</text>
</comment>
<dbReference type="Gene3D" id="3.60.15.10">
    <property type="entry name" value="Ribonuclease Z/Hydroxyacylglutathione hydrolase-like"/>
    <property type="match status" value="1"/>
</dbReference>
<dbReference type="SUPFAM" id="SSF56281">
    <property type="entry name" value="Metallo-hydrolase/oxidoreductase"/>
    <property type="match status" value="1"/>
</dbReference>
<keyword evidence="8" id="KW-0862">Zinc</keyword>
<proteinExistence type="inferred from homology"/>
<dbReference type="GO" id="GO:0004416">
    <property type="term" value="F:hydroxyacylglutathione hydrolase activity"/>
    <property type="evidence" value="ECO:0007669"/>
    <property type="project" value="UniProtKB-EC"/>
</dbReference>
<evidence type="ECO:0000259" key="10">
    <source>
        <dbReference type="SMART" id="SM00849"/>
    </source>
</evidence>
<evidence type="ECO:0000256" key="4">
    <source>
        <dbReference type="ARBA" id="ARBA00006759"/>
    </source>
</evidence>
<dbReference type="Pfam" id="PF16123">
    <property type="entry name" value="HAGH_C"/>
    <property type="match status" value="1"/>
</dbReference>
<dbReference type="FunFam" id="3.60.15.10:FF:000019">
    <property type="entry name" value="Hydroxyacylglutathione hydrolase, mitochondrial"/>
    <property type="match status" value="1"/>
</dbReference>
<reference evidence="11" key="1">
    <citation type="submission" date="2018-03" db="EMBL/GenBank/DDBJ databases">
        <title>The relapsing fever spirochete Borrelia turicatae persists in the highly oxidative environment of its soft-bodied tick vector.</title>
        <authorList>
            <person name="Bourret T.J."/>
            <person name="Boyle W.K."/>
            <person name="Valenzuela J.G."/>
            <person name="Oliveira F."/>
            <person name="Lopez J.E."/>
        </authorList>
    </citation>
    <scope>NUCLEOTIDE SEQUENCE</scope>
    <source>
        <strain evidence="11">Kansas strain/isolate</strain>
        <tissue evidence="11">Salivary glands</tissue>
    </source>
</reference>
<dbReference type="CDD" id="cd07723">
    <property type="entry name" value="hydroxyacylglutathione_hydrolase_MBL-fold"/>
    <property type="match status" value="1"/>
</dbReference>
<dbReference type="InterPro" id="IPR035680">
    <property type="entry name" value="Clx_II_MBL"/>
</dbReference>
<dbReference type="PANTHER" id="PTHR11935">
    <property type="entry name" value="BETA LACTAMASE DOMAIN"/>
    <property type="match status" value="1"/>
</dbReference>
<keyword evidence="6" id="KW-0479">Metal-binding</keyword>
<dbReference type="InterPro" id="IPR017782">
    <property type="entry name" value="Hydroxyacylglutathione_Hdrlase"/>
</dbReference>
<comment type="catalytic activity">
    <reaction evidence="1">
        <text>an S-(2-hydroxyacyl)glutathione + H2O = a 2-hydroxy carboxylate + glutathione + H(+)</text>
        <dbReference type="Rhea" id="RHEA:21864"/>
        <dbReference type="ChEBI" id="CHEBI:15377"/>
        <dbReference type="ChEBI" id="CHEBI:15378"/>
        <dbReference type="ChEBI" id="CHEBI:57925"/>
        <dbReference type="ChEBI" id="CHEBI:58896"/>
        <dbReference type="ChEBI" id="CHEBI:71261"/>
        <dbReference type="EC" id="3.1.2.6"/>
    </reaction>
</comment>
<dbReference type="InterPro" id="IPR032282">
    <property type="entry name" value="HAGH_C"/>
</dbReference>
<evidence type="ECO:0000256" key="6">
    <source>
        <dbReference type="ARBA" id="ARBA00022723"/>
    </source>
</evidence>
<evidence type="ECO:0000256" key="9">
    <source>
        <dbReference type="ARBA" id="ARBA00031044"/>
    </source>
</evidence>
<sequence length="254" mass="28541">MQVKVLSALQDNYMYLIVDPNTKEAAVVDPVEPNKVMEQVQSIKANLTTVLTTHHHWDHSGGNEKLVSMVPSLKVLGGDNRVPRINVHVQDGQEFSIGQMKVKCLLTPCHTSGHVCYFFPEAEPPAVFTGDTLFIAGCGKFFEGTADQMYRALVEKLATLPDSTRVYCGHEYTVNNLKYAAKVEPNNEAIAAKMAWAEKMRENNEPTVPSTIAEEKTYNPFMRVNQDSVHEHAKLHDPISTMAFLRKEKDHFRP</sequence>
<dbReference type="AlphaFoldDB" id="A0A2R5L4Y0"/>
<dbReference type="NCBIfam" id="TIGR03413">
    <property type="entry name" value="GSH_gloB"/>
    <property type="match status" value="1"/>
</dbReference>
<evidence type="ECO:0000256" key="8">
    <source>
        <dbReference type="ARBA" id="ARBA00022833"/>
    </source>
</evidence>
<evidence type="ECO:0000256" key="3">
    <source>
        <dbReference type="ARBA" id="ARBA00004963"/>
    </source>
</evidence>
<dbReference type="HAMAP" id="MF_01374">
    <property type="entry name" value="Glyoxalase_2"/>
    <property type="match status" value="1"/>
</dbReference>
<organism evidence="11">
    <name type="scientific">Ornithodoros turicata</name>
    <dbReference type="NCBI Taxonomy" id="34597"/>
    <lineage>
        <taxon>Eukaryota</taxon>
        <taxon>Metazoa</taxon>
        <taxon>Ecdysozoa</taxon>
        <taxon>Arthropoda</taxon>
        <taxon>Chelicerata</taxon>
        <taxon>Arachnida</taxon>
        <taxon>Acari</taxon>
        <taxon>Parasitiformes</taxon>
        <taxon>Ixodida</taxon>
        <taxon>Ixodoidea</taxon>
        <taxon>Argasidae</taxon>
        <taxon>Ornithodorinae</taxon>
        <taxon>Ornithodoros</taxon>
    </lineage>
</organism>
<dbReference type="PANTHER" id="PTHR11935:SF94">
    <property type="entry name" value="TENZING NORGAY, ISOFORM C"/>
    <property type="match status" value="1"/>
</dbReference>
<dbReference type="InterPro" id="IPR001279">
    <property type="entry name" value="Metallo-B-lactamas"/>
</dbReference>
<evidence type="ECO:0000256" key="5">
    <source>
        <dbReference type="ARBA" id="ARBA00011917"/>
    </source>
</evidence>
<dbReference type="GO" id="GO:0019243">
    <property type="term" value="P:methylglyoxal catabolic process to D-lactate via S-lactoyl-glutathione"/>
    <property type="evidence" value="ECO:0007669"/>
    <property type="project" value="InterPro"/>
</dbReference>
<dbReference type="Pfam" id="PF00753">
    <property type="entry name" value="Lactamase_B"/>
    <property type="match status" value="2"/>
</dbReference>